<dbReference type="InterPro" id="IPR000415">
    <property type="entry name" value="Nitroreductase-like"/>
</dbReference>
<proteinExistence type="inferred from homology"/>
<evidence type="ECO:0000313" key="8">
    <source>
        <dbReference type="Proteomes" id="UP001597492"/>
    </source>
</evidence>
<keyword evidence="4 5" id="KW-0560">Oxidoreductase</keyword>
<gene>
    <name evidence="7" type="ORF">ACFSW7_01570</name>
</gene>
<dbReference type="RefSeq" id="WP_019618395.1">
    <property type="nucleotide sequence ID" value="NZ_JBHUNE010000001.1"/>
</dbReference>
<keyword evidence="2 5" id="KW-0285">Flavoprotein</keyword>
<evidence type="ECO:0000259" key="6">
    <source>
        <dbReference type="Pfam" id="PF00881"/>
    </source>
</evidence>
<evidence type="ECO:0000256" key="4">
    <source>
        <dbReference type="ARBA" id="ARBA00023002"/>
    </source>
</evidence>
<protein>
    <submittedName>
        <fullName evidence="7">NADPH-dependent oxidoreductase</fullName>
    </submittedName>
</protein>
<evidence type="ECO:0000256" key="1">
    <source>
        <dbReference type="ARBA" id="ARBA00008366"/>
    </source>
</evidence>
<dbReference type="EMBL" id="JBHUNE010000001">
    <property type="protein sequence ID" value="MFD2757063.1"/>
    <property type="molecule type" value="Genomic_DNA"/>
</dbReference>
<keyword evidence="5" id="KW-0521">NADP</keyword>
<name>A0ABW5UVS0_9MICO</name>
<dbReference type="InterPro" id="IPR029479">
    <property type="entry name" value="Nitroreductase"/>
</dbReference>
<feature type="domain" description="Nitroreductase" evidence="6">
    <location>
        <begin position="43"/>
        <end position="195"/>
    </location>
</feature>
<dbReference type="InterPro" id="IPR016446">
    <property type="entry name" value="Flavin_OxRdtase_Frp"/>
</dbReference>
<evidence type="ECO:0000256" key="3">
    <source>
        <dbReference type="ARBA" id="ARBA00022643"/>
    </source>
</evidence>
<organism evidence="7 8">
    <name type="scientific">Gulosibacter faecalis</name>
    <dbReference type="NCBI Taxonomy" id="272240"/>
    <lineage>
        <taxon>Bacteria</taxon>
        <taxon>Bacillati</taxon>
        <taxon>Actinomycetota</taxon>
        <taxon>Actinomycetes</taxon>
        <taxon>Micrococcales</taxon>
        <taxon>Microbacteriaceae</taxon>
        <taxon>Gulosibacter</taxon>
    </lineage>
</organism>
<reference evidence="8" key="1">
    <citation type="journal article" date="2019" name="Int. J. Syst. Evol. Microbiol.">
        <title>The Global Catalogue of Microorganisms (GCM) 10K type strain sequencing project: providing services to taxonomists for standard genome sequencing and annotation.</title>
        <authorList>
            <consortium name="The Broad Institute Genomics Platform"/>
            <consortium name="The Broad Institute Genome Sequencing Center for Infectious Disease"/>
            <person name="Wu L."/>
            <person name="Ma J."/>
        </authorList>
    </citation>
    <scope>NUCLEOTIDE SEQUENCE [LARGE SCALE GENOMIC DNA]</scope>
    <source>
        <strain evidence="8">TISTR 1514</strain>
    </source>
</reference>
<keyword evidence="3 5" id="KW-0288">FMN</keyword>
<dbReference type="CDD" id="cd02146">
    <property type="entry name" value="NfsA-like"/>
    <property type="match status" value="1"/>
</dbReference>
<accession>A0ABW5UVS0</accession>
<keyword evidence="8" id="KW-1185">Reference proteome</keyword>
<dbReference type="PANTHER" id="PTHR43425:SF2">
    <property type="entry name" value="OXYGEN-INSENSITIVE NADPH NITROREDUCTASE"/>
    <property type="match status" value="1"/>
</dbReference>
<dbReference type="PANTHER" id="PTHR43425">
    <property type="entry name" value="OXYGEN-INSENSITIVE NADPH NITROREDUCTASE"/>
    <property type="match status" value="1"/>
</dbReference>
<evidence type="ECO:0000256" key="2">
    <source>
        <dbReference type="ARBA" id="ARBA00022630"/>
    </source>
</evidence>
<evidence type="ECO:0000256" key="5">
    <source>
        <dbReference type="PIRNR" id="PIRNR005426"/>
    </source>
</evidence>
<dbReference type="Gene3D" id="3.40.109.10">
    <property type="entry name" value="NADH Oxidase"/>
    <property type="match status" value="1"/>
</dbReference>
<comment type="caution">
    <text evidence="7">The sequence shown here is derived from an EMBL/GenBank/DDBJ whole genome shotgun (WGS) entry which is preliminary data.</text>
</comment>
<dbReference type="Pfam" id="PF00881">
    <property type="entry name" value="Nitroreductase"/>
    <property type="match status" value="1"/>
</dbReference>
<dbReference type="PIRSF" id="PIRSF005426">
    <property type="entry name" value="Frp"/>
    <property type="match status" value="1"/>
</dbReference>
<dbReference type="SUPFAM" id="SSF55469">
    <property type="entry name" value="FMN-dependent nitroreductase-like"/>
    <property type="match status" value="1"/>
</dbReference>
<dbReference type="Proteomes" id="UP001597492">
    <property type="component" value="Unassembled WGS sequence"/>
</dbReference>
<evidence type="ECO:0000313" key="7">
    <source>
        <dbReference type="EMBL" id="MFD2757063.1"/>
    </source>
</evidence>
<sequence length="282" mass="31243">MPNPATDTETQADTRDLVERRYGTEPGFDVGESTDVIDLQLRHRSVRRFLPGDVTDEQLRLIVAAAQSGSTSSNLQAWSIIAVRDRERLLRISKALGGHPYIERASVFLIWVADFQRAAQIAGRRGEEVKTLHYLENTLVSFVDAGIAGQNALLAAESLGFGGVFVGSVRNDPDALVDELALPPYTFPIVGIALGVPDPDEPAGTKPRLPQRAVLHEEQYDAEAWRDAADEYEQTLADYYAGYDRNNYSWAFTLGRRLGTERGLYGRQHMRAWLAAQGLPSE</sequence>
<comment type="similarity">
    <text evidence="1 5">Belongs to the flavin oxidoreductase frp family.</text>
</comment>